<dbReference type="Pfam" id="PF13692">
    <property type="entry name" value="Glyco_trans_1_4"/>
    <property type="match status" value="1"/>
</dbReference>
<evidence type="ECO:0000256" key="2">
    <source>
        <dbReference type="ARBA" id="ARBA00022679"/>
    </source>
</evidence>
<dbReference type="CDD" id="cd03801">
    <property type="entry name" value="GT4_PimA-like"/>
    <property type="match status" value="1"/>
</dbReference>
<dbReference type="PANTHER" id="PTHR12526">
    <property type="entry name" value="GLYCOSYLTRANSFERASE"/>
    <property type="match status" value="1"/>
</dbReference>
<dbReference type="PANTHER" id="PTHR12526:SF510">
    <property type="entry name" value="D-INOSITOL 3-PHOSPHATE GLYCOSYLTRANSFERASE"/>
    <property type="match status" value="1"/>
</dbReference>
<dbReference type="EMBL" id="CP043494">
    <property type="protein sequence ID" value="WNG44167.1"/>
    <property type="molecule type" value="Genomic_DNA"/>
</dbReference>
<evidence type="ECO:0000256" key="1">
    <source>
        <dbReference type="ARBA" id="ARBA00022676"/>
    </source>
</evidence>
<dbReference type="RefSeq" id="WP_395816436.1">
    <property type="nucleotide sequence ID" value="NZ_CP043494.1"/>
</dbReference>
<dbReference type="SUPFAM" id="SSF53756">
    <property type="entry name" value="UDP-Glycosyltransferase/glycogen phosphorylase"/>
    <property type="match status" value="1"/>
</dbReference>
<dbReference type="Proteomes" id="UP001611383">
    <property type="component" value="Chromosome"/>
</dbReference>
<name>A0ABY9WR21_9BACT</name>
<reference evidence="3 4" key="1">
    <citation type="submission" date="2019-08" db="EMBL/GenBank/DDBJ databases">
        <title>Archangium and Cystobacter genomes.</title>
        <authorList>
            <person name="Chen I.-C.K."/>
            <person name="Wielgoss S."/>
        </authorList>
    </citation>
    <scope>NUCLEOTIDE SEQUENCE [LARGE SCALE GENOMIC DNA]</scope>
    <source>
        <strain evidence="3 4">Cbm 6</strain>
    </source>
</reference>
<sequence>MLSRPRILFVGQAVRPTGYARVLTSLLERLHLDFELLHFGINYRGPVLEGAWRTVPNVREGDILGREQLPALLEDFRPALVFFCHDAGLWPVHREAVRRAPGAPRAVFYCPIEWPFPRASEAEPLRSLDQLVAYTGFGHRVLEEAFERLELEAGAPRSRPRLHQLPHGVDTTRFQPLGGDVSPEGLRASRVLARRALFPGRPELEHAFLVLNANRNCPRKRVDLTLRAFADFARDKPDVWLYLHMGLRDVGVDILARAHELGIAHRLLLTPHTGSRPDAPDAQLNLVYNACDVGLNTATAEGWGLVAFEHAATGAAQVVPAHSACRELWREHGLLVPTLEPPDNPHASAATFNVIDTHAAAACLERLYWDRALLAEQSRRAYLHASAPCFHWDTLAARWRDLFLQVLGLSPGSSEKTPSLCPSQGCKG</sequence>
<accession>A0ABY9WR21</accession>
<evidence type="ECO:0000313" key="3">
    <source>
        <dbReference type="EMBL" id="WNG44167.1"/>
    </source>
</evidence>
<gene>
    <name evidence="3" type="ORF">F0U60_08655</name>
</gene>
<organism evidence="3 4">
    <name type="scientific">Archangium minus</name>
    <dbReference type="NCBI Taxonomy" id="83450"/>
    <lineage>
        <taxon>Bacteria</taxon>
        <taxon>Pseudomonadati</taxon>
        <taxon>Myxococcota</taxon>
        <taxon>Myxococcia</taxon>
        <taxon>Myxococcales</taxon>
        <taxon>Cystobacterineae</taxon>
        <taxon>Archangiaceae</taxon>
        <taxon>Archangium</taxon>
    </lineage>
</organism>
<keyword evidence="1" id="KW-0328">Glycosyltransferase</keyword>
<keyword evidence="2" id="KW-0808">Transferase</keyword>
<evidence type="ECO:0000313" key="4">
    <source>
        <dbReference type="Proteomes" id="UP001611383"/>
    </source>
</evidence>
<protein>
    <submittedName>
        <fullName evidence="3">Glycosyltransferase family 4 protein</fullName>
    </submittedName>
</protein>
<keyword evidence="4" id="KW-1185">Reference proteome</keyword>
<dbReference type="Gene3D" id="3.40.50.2000">
    <property type="entry name" value="Glycogen Phosphorylase B"/>
    <property type="match status" value="1"/>
</dbReference>
<proteinExistence type="predicted"/>